<feature type="region of interest" description="Disordered" evidence="1">
    <location>
        <begin position="112"/>
        <end position="134"/>
    </location>
</feature>
<evidence type="ECO:0000256" key="1">
    <source>
        <dbReference type="SAM" id="MobiDB-lite"/>
    </source>
</evidence>
<comment type="caution">
    <text evidence="2">The sequence shown here is derived from an EMBL/GenBank/DDBJ whole genome shotgun (WGS) entry which is preliminary data.</text>
</comment>
<organism evidence="2 3">
    <name type="scientific">Colocasia esculenta</name>
    <name type="common">Wild taro</name>
    <name type="synonym">Arum esculentum</name>
    <dbReference type="NCBI Taxonomy" id="4460"/>
    <lineage>
        <taxon>Eukaryota</taxon>
        <taxon>Viridiplantae</taxon>
        <taxon>Streptophyta</taxon>
        <taxon>Embryophyta</taxon>
        <taxon>Tracheophyta</taxon>
        <taxon>Spermatophyta</taxon>
        <taxon>Magnoliopsida</taxon>
        <taxon>Liliopsida</taxon>
        <taxon>Araceae</taxon>
        <taxon>Aroideae</taxon>
        <taxon>Colocasieae</taxon>
        <taxon>Colocasia</taxon>
    </lineage>
</organism>
<name>A0A843WF87_COLES</name>
<dbReference type="Proteomes" id="UP000652761">
    <property type="component" value="Unassembled WGS sequence"/>
</dbReference>
<evidence type="ECO:0000313" key="3">
    <source>
        <dbReference type="Proteomes" id="UP000652761"/>
    </source>
</evidence>
<proteinExistence type="predicted"/>
<evidence type="ECO:0000313" key="2">
    <source>
        <dbReference type="EMBL" id="MQM04291.1"/>
    </source>
</evidence>
<protein>
    <submittedName>
        <fullName evidence="2">Uncharacterized protein</fullName>
    </submittedName>
</protein>
<dbReference type="EMBL" id="NMUH01003188">
    <property type="protein sequence ID" value="MQM04291.1"/>
    <property type="molecule type" value="Genomic_DNA"/>
</dbReference>
<reference evidence="2" key="1">
    <citation type="submission" date="2017-07" db="EMBL/GenBank/DDBJ databases">
        <title>Taro Niue Genome Assembly and Annotation.</title>
        <authorList>
            <person name="Atibalentja N."/>
            <person name="Keating K."/>
            <person name="Fields C.J."/>
        </authorList>
    </citation>
    <scope>NUCLEOTIDE SEQUENCE</scope>
    <source>
        <strain evidence="2">Niue_2</strain>
        <tissue evidence="2">Leaf</tissue>
    </source>
</reference>
<accession>A0A843WF87</accession>
<gene>
    <name evidence="2" type="ORF">Taro_037089</name>
</gene>
<sequence length="195" mass="21161">MKREVIKDNLGAARERRGLTCVIECEKTGLRMVQIAELIAAILPRLDGEGEVSAEKPVPSGEVEDGVVVLDADVLVVEDVEGGVVGHPLMDEVVREPHNTVVVQRLERQQAEEHYGHPRGHTGDVGGHHGANHLSHKGVHWVGVQSSVGVGGDEAEVHGVNVFVQEHVLVRPAVPKVRPAVHDEHRHRHLPNGPD</sequence>
<keyword evidence="3" id="KW-1185">Reference proteome</keyword>
<dbReference type="AlphaFoldDB" id="A0A843WF87"/>